<reference evidence="11" key="1">
    <citation type="submission" date="2019-05" db="EMBL/GenBank/DDBJ databases">
        <title>Metatranscriptomic reconstruction reveals RNA viruses with the potential to shape carbon cycling in soil.</title>
        <authorList>
            <person name="Starr E.P."/>
            <person name="Nuccio E."/>
            <person name="Pett-Ridge J."/>
            <person name="Banfield J.F."/>
            <person name="Firestone M.K."/>
        </authorList>
    </citation>
    <scope>NUCLEOTIDE SEQUENCE</scope>
    <source>
        <strain evidence="11">H2_Bulk_35_scaffold_251</strain>
    </source>
</reference>
<evidence type="ECO:0000256" key="3">
    <source>
        <dbReference type="ARBA" id="ARBA00022679"/>
    </source>
</evidence>
<keyword evidence="9" id="KW-0460">Magnesium</keyword>
<name>A0A514D5Z0_9VIRU</name>
<dbReference type="EMBL" id="MN034542">
    <property type="protein sequence ID" value="QDH89025.1"/>
    <property type="molecule type" value="Genomic_RNA"/>
</dbReference>
<feature type="binding site" evidence="9">
    <location>
        <position position="359"/>
    </location>
    <ligand>
        <name>Mg(2+)</name>
        <dbReference type="ChEBI" id="CHEBI:18420"/>
        <label>2</label>
    </ligand>
</feature>
<evidence type="ECO:0000256" key="7">
    <source>
        <dbReference type="ARBA" id="ARBA00030248"/>
    </source>
</evidence>
<accession>A0A514D5Z0</accession>
<evidence type="ECO:0000256" key="8">
    <source>
        <dbReference type="ARBA" id="ARBA00048744"/>
    </source>
</evidence>
<dbReference type="GO" id="GO:0046872">
    <property type="term" value="F:metal ion binding"/>
    <property type="evidence" value="ECO:0007669"/>
    <property type="project" value="UniProtKB-KW"/>
</dbReference>
<feature type="binding site" evidence="9">
    <location>
        <position position="360"/>
    </location>
    <ligand>
        <name>Mg(2+)</name>
        <dbReference type="ChEBI" id="CHEBI:18420"/>
        <label>2</label>
    </ligand>
</feature>
<dbReference type="InterPro" id="IPR005093">
    <property type="entry name" value="RNArep_beta"/>
</dbReference>
<keyword evidence="6" id="KW-0693">Viral RNA replication</keyword>
<keyword evidence="3" id="KW-0808">Transferase</keyword>
<keyword evidence="9" id="KW-0479">Metal-binding</keyword>
<protein>
    <recommendedName>
        <fullName evidence="1">RNA-directed RNA polymerase</fullName>
        <ecNumber evidence="1">2.7.7.48</ecNumber>
    </recommendedName>
    <alternativeName>
        <fullName evidence="7">RNA replicase beta chain</fullName>
    </alternativeName>
</protein>
<evidence type="ECO:0000256" key="5">
    <source>
        <dbReference type="ARBA" id="ARBA00022741"/>
    </source>
</evidence>
<gene>
    <name evidence="11" type="ORF">H2Bulk35251_000004</name>
</gene>
<keyword evidence="4" id="KW-0548">Nucleotidyltransferase</keyword>
<evidence type="ECO:0000256" key="1">
    <source>
        <dbReference type="ARBA" id="ARBA00012494"/>
    </source>
</evidence>
<feature type="binding site" evidence="9">
    <location>
        <position position="262"/>
    </location>
    <ligand>
        <name>Mg(2+)</name>
        <dbReference type="ChEBI" id="CHEBI:18420"/>
        <label>2</label>
    </ligand>
</feature>
<dbReference type="InterPro" id="IPR043502">
    <property type="entry name" value="DNA/RNA_pol_sf"/>
</dbReference>
<proteinExistence type="predicted"/>
<keyword evidence="5" id="KW-0547">Nucleotide-binding</keyword>
<dbReference type="PROSITE" id="PS50522">
    <property type="entry name" value="RDRP_PHAGE"/>
    <property type="match status" value="1"/>
</dbReference>
<sequence>MTKISSTALYHQLIEDLRPFLTTDQEIAAYLKGDIPLYPDSDPVQWAAVAQLKSLTKKLVDDEAGDADARALEKFRESNRLCERWSWSKESWSMLDDILVGTFKQVVHEVFSHDSVCFDDLSYLSSRGALGSGMNVRSRGNDMYSKLYMAPLSCSKASIFDLYQRYVGSMPRTASAEFIRTLHVGHGPSVCESKVSFAAKSNDISRTICTEPTLNMWYQRAYSDLLEKRLQSAFGIDLAVQPDINRELCRLGSIDGRFATIDLTSASDSLSLKLLRDILPKGCLRILEYFRCTHTILPDGSREELHMVSSMGNGFTFSLQTLIFCCVVEACYRVLDIAISRSVVRGKTWTCGNFSVFGDDIIVVARANNCVSRLLGLLGFRVNVTKSFSIGPFRESCGVDFLNGTNVRPVFIKRLDSEASRFTAINNLRLWSARVNIWIRRTLKYLLRYVRRLYVPRSMPPEVGLHVPSIMVRKIRDDQGIHFAFRALDPVPARYHVKEWEIRGPRFGKRKPFNPDGLLLFALAGGLRDGHFDVRVNEPHVKYRLRLHVTPNWDALPMGLDPLDRAGWDRWSSDSLAVLSQL</sequence>
<evidence type="ECO:0000256" key="6">
    <source>
        <dbReference type="ARBA" id="ARBA00022953"/>
    </source>
</evidence>
<dbReference type="SUPFAM" id="SSF56672">
    <property type="entry name" value="DNA/RNA polymerases"/>
    <property type="match status" value="1"/>
</dbReference>
<organism evidence="11">
    <name type="scientific">Leviviridae sp</name>
    <dbReference type="NCBI Taxonomy" id="2027243"/>
    <lineage>
        <taxon>Viruses</taxon>
        <taxon>Riboviria</taxon>
        <taxon>Orthornavirae</taxon>
        <taxon>Lenarviricota</taxon>
        <taxon>Leviviricetes</taxon>
        <taxon>Norzivirales</taxon>
        <taxon>Fiersviridae</taxon>
    </lineage>
</organism>
<dbReference type="EC" id="2.7.7.48" evidence="1"/>
<comment type="catalytic activity">
    <reaction evidence="8">
        <text>RNA(n) + a ribonucleoside 5'-triphosphate = RNA(n+1) + diphosphate</text>
        <dbReference type="Rhea" id="RHEA:21248"/>
        <dbReference type="Rhea" id="RHEA-COMP:14527"/>
        <dbReference type="Rhea" id="RHEA-COMP:17342"/>
        <dbReference type="ChEBI" id="CHEBI:33019"/>
        <dbReference type="ChEBI" id="CHEBI:61557"/>
        <dbReference type="ChEBI" id="CHEBI:140395"/>
        <dbReference type="EC" id="2.7.7.48"/>
    </reaction>
</comment>
<dbReference type="Pfam" id="PF03431">
    <property type="entry name" value="RNA_replicase_B"/>
    <property type="match status" value="1"/>
</dbReference>
<evidence type="ECO:0000259" key="10">
    <source>
        <dbReference type="PROSITE" id="PS50522"/>
    </source>
</evidence>
<evidence type="ECO:0000256" key="9">
    <source>
        <dbReference type="PIRSR" id="PIRSR605093-1"/>
    </source>
</evidence>
<dbReference type="GO" id="GO:0000166">
    <property type="term" value="F:nucleotide binding"/>
    <property type="evidence" value="ECO:0007669"/>
    <property type="project" value="UniProtKB-KW"/>
</dbReference>
<dbReference type="GO" id="GO:0003968">
    <property type="term" value="F:RNA-directed RNA polymerase activity"/>
    <property type="evidence" value="ECO:0007669"/>
    <property type="project" value="UniProtKB-KW"/>
</dbReference>
<dbReference type="GO" id="GO:0039694">
    <property type="term" value="P:viral RNA genome replication"/>
    <property type="evidence" value="ECO:0007669"/>
    <property type="project" value="InterPro"/>
</dbReference>
<comment type="cofactor">
    <cofactor evidence="9">
        <name>Mg(2+)</name>
        <dbReference type="ChEBI" id="CHEBI:18420"/>
    </cofactor>
    <text evidence="9">Binds 2 Mg(2+) per subunit.</text>
</comment>
<dbReference type="InterPro" id="IPR007096">
    <property type="entry name" value="RNA-dir_Rpol_cat_phage"/>
</dbReference>
<keyword evidence="2 11" id="KW-0696">RNA-directed RNA polymerase</keyword>
<evidence type="ECO:0000256" key="2">
    <source>
        <dbReference type="ARBA" id="ARBA00022484"/>
    </source>
</evidence>
<feature type="domain" description="RdRp catalytic" evidence="10">
    <location>
        <begin position="247"/>
        <end position="391"/>
    </location>
</feature>
<evidence type="ECO:0000256" key="4">
    <source>
        <dbReference type="ARBA" id="ARBA00022695"/>
    </source>
</evidence>
<evidence type="ECO:0000313" key="11">
    <source>
        <dbReference type="EMBL" id="QDH89025.1"/>
    </source>
</evidence>